<evidence type="ECO:0000313" key="1">
    <source>
        <dbReference type="EMBL" id="GJE67657.1"/>
    </source>
</evidence>
<evidence type="ECO:0000313" key="2">
    <source>
        <dbReference type="Proteomes" id="UP001055039"/>
    </source>
</evidence>
<dbReference type="EMBL" id="BPRC01000031">
    <property type="protein sequence ID" value="GJE67657.1"/>
    <property type="molecule type" value="Genomic_DNA"/>
</dbReference>
<gene>
    <name evidence="1" type="ORF">LNAOJCKE_4889</name>
</gene>
<organism evidence="1 2">
    <name type="scientific">Methylorubrum aminovorans</name>
    <dbReference type="NCBI Taxonomy" id="269069"/>
    <lineage>
        <taxon>Bacteria</taxon>
        <taxon>Pseudomonadati</taxon>
        <taxon>Pseudomonadota</taxon>
        <taxon>Alphaproteobacteria</taxon>
        <taxon>Hyphomicrobiales</taxon>
        <taxon>Methylobacteriaceae</taxon>
        <taxon>Methylorubrum</taxon>
    </lineage>
</organism>
<keyword evidence="2" id="KW-1185">Reference proteome</keyword>
<reference evidence="1" key="2">
    <citation type="submission" date="2021-08" db="EMBL/GenBank/DDBJ databases">
        <authorList>
            <person name="Tani A."/>
            <person name="Ola A."/>
            <person name="Ogura Y."/>
            <person name="Katsura K."/>
            <person name="Hayashi T."/>
        </authorList>
    </citation>
    <scope>NUCLEOTIDE SEQUENCE</scope>
    <source>
        <strain evidence="1">NBRC 15686</strain>
    </source>
</reference>
<proteinExistence type="predicted"/>
<sequence>MPTRQAQLRTTGALLKKTKVFERYLLQRVVAPEDVRIIAIGAGSFGLYATEHPLPLIVSSVFPIGDAYVTLDRDTGEVVGGGYEPSYKIERKGPAQDPIPRTAFLDPTFAQITAVVWSRVSIGNMASAERPLTLVSGR</sequence>
<comment type="caution">
    <text evidence="1">The sequence shown here is derived from an EMBL/GenBank/DDBJ whole genome shotgun (WGS) entry which is preliminary data.</text>
</comment>
<accession>A0ABQ4UMQ3</accession>
<name>A0ABQ4UMQ3_9HYPH</name>
<reference evidence="1" key="1">
    <citation type="journal article" date="2021" name="Front. Microbiol.">
        <title>Comprehensive Comparative Genomics and Phenotyping of Methylobacterium Species.</title>
        <authorList>
            <person name="Alessa O."/>
            <person name="Ogura Y."/>
            <person name="Fujitani Y."/>
            <person name="Takami H."/>
            <person name="Hayashi T."/>
            <person name="Sahin N."/>
            <person name="Tani A."/>
        </authorList>
    </citation>
    <scope>NUCLEOTIDE SEQUENCE</scope>
    <source>
        <strain evidence="1">NBRC 15686</strain>
    </source>
</reference>
<dbReference type="Proteomes" id="UP001055039">
    <property type="component" value="Unassembled WGS sequence"/>
</dbReference>
<protein>
    <submittedName>
        <fullName evidence="1">Uncharacterized protein</fullName>
    </submittedName>
</protein>